<comment type="caution">
    <text evidence="3">The sequence shown here is derived from an EMBL/GenBank/DDBJ whole genome shotgun (WGS) entry which is preliminary data.</text>
</comment>
<gene>
    <name evidence="3" type="ORF">A2024_08865</name>
</gene>
<name>A0A1F5R7Q5_9BACT</name>
<feature type="compositionally biased region" description="Polar residues" evidence="1">
    <location>
        <begin position="119"/>
        <end position="136"/>
    </location>
</feature>
<dbReference type="EMBL" id="MFFM01000038">
    <property type="protein sequence ID" value="OGF10455.1"/>
    <property type="molecule type" value="Genomic_DNA"/>
</dbReference>
<sequence>MNCRKIEEHLRENPGAPLPGELQEHLARCPDCSRRWVEQRALSEVLKTFPQAELPAYLGAKALSRLEGRQTAFGKRMLEPGWLTLAAPAMALIVAFTSLIMRYEYRPQYINLSERPASARNQGNNSPTPGSAQNQPSNIFSQIYPVWPSDQDVVGRQDLTIMASLYPDHQGKVQVLLDDIDVSAGSTISSQYISYDPKSLVAGEHMVRVVLQQADGSYQTASWSFYLLEEPS</sequence>
<dbReference type="Proteomes" id="UP000177230">
    <property type="component" value="Unassembled WGS sequence"/>
</dbReference>
<evidence type="ECO:0008006" key="5">
    <source>
        <dbReference type="Google" id="ProtNLM"/>
    </source>
</evidence>
<evidence type="ECO:0000256" key="1">
    <source>
        <dbReference type="SAM" id="MobiDB-lite"/>
    </source>
</evidence>
<feature type="transmembrane region" description="Helical" evidence="2">
    <location>
        <begin position="82"/>
        <end position="101"/>
    </location>
</feature>
<organism evidence="3 4">
    <name type="scientific">Candidatus Edwardsbacteria bacterium GWF2_54_11</name>
    <dbReference type="NCBI Taxonomy" id="1817851"/>
    <lineage>
        <taxon>Bacteria</taxon>
        <taxon>Candidatus Edwardsiibacteriota</taxon>
    </lineage>
</organism>
<keyword evidence="2" id="KW-0812">Transmembrane</keyword>
<evidence type="ECO:0000256" key="2">
    <source>
        <dbReference type="SAM" id="Phobius"/>
    </source>
</evidence>
<dbReference type="AlphaFoldDB" id="A0A1F5R7Q5"/>
<reference evidence="3 4" key="1">
    <citation type="journal article" date="2016" name="Nat. Commun.">
        <title>Thousands of microbial genomes shed light on interconnected biogeochemical processes in an aquifer system.</title>
        <authorList>
            <person name="Anantharaman K."/>
            <person name="Brown C.T."/>
            <person name="Hug L.A."/>
            <person name="Sharon I."/>
            <person name="Castelle C.J."/>
            <person name="Probst A.J."/>
            <person name="Thomas B.C."/>
            <person name="Singh A."/>
            <person name="Wilkins M.J."/>
            <person name="Karaoz U."/>
            <person name="Brodie E.L."/>
            <person name="Williams K.H."/>
            <person name="Hubbard S.S."/>
            <person name="Banfield J.F."/>
        </authorList>
    </citation>
    <scope>NUCLEOTIDE SEQUENCE [LARGE SCALE GENOMIC DNA]</scope>
</reference>
<evidence type="ECO:0000313" key="4">
    <source>
        <dbReference type="Proteomes" id="UP000177230"/>
    </source>
</evidence>
<keyword evidence="2" id="KW-1133">Transmembrane helix</keyword>
<keyword evidence="2" id="KW-0472">Membrane</keyword>
<accession>A0A1F5R7Q5</accession>
<protein>
    <recommendedName>
        <fullName evidence="5">Zinc-finger domain-containing protein</fullName>
    </recommendedName>
</protein>
<evidence type="ECO:0000313" key="3">
    <source>
        <dbReference type="EMBL" id="OGF10455.1"/>
    </source>
</evidence>
<proteinExistence type="predicted"/>
<feature type="region of interest" description="Disordered" evidence="1">
    <location>
        <begin position="117"/>
        <end position="136"/>
    </location>
</feature>